<evidence type="ECO:0000256" key="1">
    <source>
        <dbReference type="ARBA" id="ARBA00004651"/>
    </source>
</evidence>
<feature type="transmembrane region" description="Helical" evidence="9">
    <location>
        <begin position="518"/>
        <end position="537"/>
    </location>
</feature>
<dbReference type="InterPro" id="IPR004155">
    <property type="entry name" value="PBS_lyase_HEAT"/>
</dbReference>
<evidence type="ECO:0000256" key="5">
    <source>
        <dbReference type="ARBA" id="ARBA00022970"/>
    </source>
</evidence>
<feature type="transmembrane region" description="Helical" evidence="9">
    <location>
        <begin position="394"/>
        <end position="421"/>
    </location>
</feature>
<dbReference type="GO" id="GO:0005886">
    <property type="term" value="C:plasma membrane"/>
    <property type="evidence" value="ECO:0007669"/>
    <property type="project" value="UniProtKB-SubCell"/>
</dbReference>
<comment type="caution">
    <text evidence="10">The sequence shown here is derived from an EMBL/GenBank/DDBJ whole genome shotgun (WGS) entry which is preliminary data.</text>
</comment>
<dbReference type="PANTHER" id="PTHR11795:SF447">
    <property type="entry name" value="ABC TRANSPORTER PERMEASE PROTEIN"/>
    <property type="match status" value="1"/>
</dbReference>
<dbReference type="InterPro" id="IPR001851">
    <property type="entry name" value="ABC_transp_permease"/>
</dbReference>
<evidence type="ECO:0000313" key="11">
    <source>
        <dbReference type="EMBL" id="OZI65133.1"/>
    </source>
</evidence>
<evidence type="ECO:0000256" key="2">
    <source>
        <dbReference type="ARBA" id="ARBA00022448"/>
    </source>
</evidence>
<keyword evidence="2" id="KW-0813">Transport</keyword>
<dbReference type="AlphaFoldDB" id="A0A261RX28"/>
<dbReference type="SUPFAM" id="SSF48371">
    <property type="entry name" value="ARM repeat"/>
    <property type="match status" value="1"/>
</dbReference>
<gene>
    <name evidence="10" type="primary">urtB</name>
    <name evidence="11" type="ORF">CAL27_08685</name>
    <name evidence="10" type="ORF">CEG14_21095</name>
</gene>
<evidence type="ECO:0000313" key="13">
    <source>
        <dbReference type="Proteomes" id="UP000217005"/>
    </source>
</evidence>
<keyword evidence="6 9" id="KW-1133">Transmembrane helix</keyword>
<dbReference type="Proteomes" id="UP000217005">
    <property type="component" value="Unassembled WGS sequence"/>
</dbReference>
<keyword evidence="3" id="KW-1003">Cell membrane</keyword>
<organism evidence="10 13">
    <name type="scientific">Bordetella genomosp. 1</name>
    <dbReference type="NCBI Taxonomy" id="1395607"/>
    <lineage>
        <taxon>Bacteria</taxon>
        <taxon>Pseudomonadati</taxon>
        <taxon>Pseudomonadota</taxon>
        <taxon>Betaproteobacteria</taxon>
        <taxon>Burkholderiales</taxon>
        <taxon>Alcaligenaceae</taxon>
        <taxon>Bordetella</taxon>
    </lineage>
</organism>
<comment type="similarity">
    <text evidence="8">Belongs to the binding-protein-dependent transport system permease family. LivHM subfamily.</text>
</comment>
<dbReference type="CDD" id="cd06582">
    <property type="entry name" value="TM_PBP1_LivH_like"/>
    <property type="match status" value="1"/>
</dbReference>
<evidence type="ECO:0000256" key="7">
    <source>
        <dbReference type="ARBA" id="ARBA00023136"/>
    </source>
</evidence>
<feature type="transmembrane region" description="Helical" evidence="9">
    <location>
        <begin position="295"/>
        <end position="314"/>
    </location>
</feature>
<evidence type="ECO:0000256" key="8">
    <source>
        <dbReference type="ARBA" id="ARBA00037998"/>
    </source>
</evidence>
<evidence type="ECO:0000313" key="10">
    <source>
        <dbReference type="EMBL" id="OZI29130.1"/>
    </source>
</evidence>
<keyword evidence="7 9" id="KW-0472">Membrane</keyword>
<keyword evidence="12" id="KW-1185">Reference proteome</keyword>
<dbReference type="NCBIfam" id="TIGR03409">
    <property type="entry name" value="urea_trans_UrtB"/>
    <property type="match status" value="1"/>
</dbReference>
<dbReference type="SMART" id="SM00567">
    <property type="entry name" value="EZ_HEAT"/>
    <property type="match status" value="3"/>
</dbReference>
<dbReference type="InterPro" id="IPR052157">
    <property type="entry name" value="BCAA_transport_permease"/>
</dbReference>
<dbReference type="GO" id="GO:0022857">
    <property type="term" value="F:transmembrane transporter activity"/>
    <property type="evidence" value="ECO:0007669"/>
    <property type="project" value="InterPro"/>
</dbReference>
<evidence type="ECO:0000256" key="4">
    <source>
        <dbReference type="ARBA" id="ARBA00022692"/>
    </source>
</evidence>
<keyword evidence="4 9" id="KW-0812">Transmembrane</keyword>
<dbReference type="EMBL" id="NEVL01000005">
    <property type="protein sequence ID" value="OZI29130.1"/>
    <property type="molecule type" value="Genomic_DNA"/>
</dbReference>
<dbReference type="InterPro" id="IPR011989">
    <property type="entry name" value="ARM-like"/>
</dbReference>
<dbReference type="Gene3D" id="1.25.10.10">
    <property type="entry name" value="Leucine-rich Repeat Variant"/>
    <property type="match status" value="1"/>
</dbReference>
<comment type="subcellular location">
    <subcellularLocation>
        <location evidence="1">Cell membrane</location>
        <topology evidence="1">Multi-pass membrane protein</topology>
    </subcellularLocation>
</comment>
<keyword evidence="5" id="KW-0029">Amino-acid transport</keyword>
<evidence type="ECO:0000313" key="12">
    <source>
        <dbReference type="Proteomes" id="UP000216354"/>
    </source>
</evidence>
<dbReference type="RefSeq" id="WP_094828369.1">
    <property type="nucleotide sequence ID" value="NZ_NEVL01000005.1"/>
</dbReference>
<proteinExistence type="inferred from homology"/>
<dbReference type="Proteomes" id="UP000216354">
    <property type="component" value="Unassembled WGS sequence"/>
</dbReference>
<dbReference type="PANTHER" id="PTHR11795">
    <property type="entry name" value="BRANCHED-CHAIN AMINO ACID TRANSPORT SYSTEM PERMEASE PROTEIN LIVH"/>
    <property type="match status" value="1"/>
</dbReference>
<protein>
    <submittedName>
        <fullName evidence="10">Urea ABC transporter permease subunit UrtB</fullName>
    </submittedName>
</protein>
<feature type="transmembrane region" description="Helical" evidence="9">
    <location>
        <begin position="352"/>
        <end position="374"/>
    </location>
</feature>
<reference evidence="11 12" key="1">
    <citation type="submission" date="2017-05" db="EMBL/GenBank/DDBJ databases">
        <title>Complete and WGS of Bordetella genogroups.</title>
        <authorList>
            <person name="Spilker T."/>
            <person name="Lipuma J."/>
        </authorList>
    </citation>
    <scope>NUCLEOTIDE SEQUENCE [LARGE SCALE GENOMIC DNA]</scope>
    <source>
        <strain evidence="11 12">AU9795</strain>
    </source>
</reference>
<name>A0A261RX28_9BORD</name>
<dbReference type="InterPro" id="IPR016024">
    <property type="entry name" value="ARM-type_fold"/>
</dbReference>
<dbReference type="InterPro" id="IPR017779">
    <property type="entry name" value="ABC_UrtB_bac"/>
</dbReference>
<dbReference type="GO" id="GO:0006865">
    <property type="term" value="P:amino acid transport"/>
    <property type="evidence" value="ECO:0007669"/>
    <property type="project" value="UniProtKB-KW"/>
</dbReference>
<dbReference type="OrthoDB" id="9807115at2"/>
<feature type="transmembrane region" description="Helical" evidence="9">
    <location>
        <begin position="320"/>
        <end position="340"/>
    </location>
</feature>
<evidence type="ECO:0000256" key="3">
    <source>
        <dbReference type="ARBA" id="ARBA00022475"/>
    </source>
</evidence>
<accession>A0A261RX28</accession>
<evidence type="ECO:0000256" key="9">
    <source>
        <dbReference type="SAM" id="Phobius"/>
    </source>
</evidence>
<sequence>MHRTGLFSFLRPGLPRGLLAALAAVLLLFAVPPGARAAGLDAALLAPLAGDDSEARVAAIAALGALPDPGAATVLQALGEDRLYVTAAGRILVGGADAQAPATDPTSGERVDLPADAQTISINNRLRRAIQGALAGSQLHAADPAARLAAARRLQQSNDPARLPLIAQALAREQHAEVRAALELAQAKLELASPDASVRRHAVELLGRANNAAFRPLLADLAEPRADGSHAETDPTVRDAAAAALRAIDRHVAIVEWTGNLFYGLSLGSVLLLAAIGLAITFGLMGIINMAHGELLMIGAYATYLVQTAFRAWLPGWMDWYVLAALPVAFLASAGVGMALERTVIRWLYGRPLETLLATWGISLILMQAVRTLFGAQNVEVSNPSWMSGGFTVMGGLVLTYNRIAIIVFALLVVFLVWVLLNHTRLGLFVRAITQNRRMADCVGVPTGRIDMLAFGLGSGIAGLAGVALSQLGNVGPDLGRGYIVDSFMVVVLGGVGQLAGTVIAALGLGGVNKLLEPYAGAVMAKITILVLIVLFVQKRPQGLFAPRGRSAE</sequence>
<feature type="transmembrane region" description="Helical" evidence="9">
    <location>
        <begin position="261"/>
        <end position="288"/>
    </location>
</feature>
<feature type="transmembrane region" description="Helical" evidence="9">
    <location>
        <begin position="488"/>
        <end position="512"/>
    </location>
</feature>
<dbReference type="EMBL" id="NEVR01000002">
    <property type="protein sequence ID" value="OZI65133.1"/>
    <property type="molecule type" value="Genomic_DNA"/>
</dbReference>
<reference evidence="10 13" key="2">
    <citation type="submission" date="2017-05" db="EMBL/GenBank/DDBJ databases">
        <title>Complete and WGS of Bordetella genogroups.</title>
        <authorList>
            <person name="Spilker T."/>
            <person name="LiPuma J."/>
        </authorList>
    </citation>
    <scope>NUCLEOTIDE SEQUENCE [LARGE SCALE GENOMIC DNA]</scope>
    <source>
        <strain evidence="10 13">AU17610</strain>
    </source>
</reference>
<evidence type="ECO:0000256" key="6">
    <source>
        <dbReference type="ARBA" id="ARBA00022989"/>
    </source>
</evidence>
<dbReference type="Pfam" id="PF02653">
    <property type="entry name" value="BPD_transp_2"/>
    <property type="match status" value="1"/>
</dbReference>